<dbReference type="AlphaFoldDB" id="A0A9P6H6Q8"/>
<reference evidence="3" key="2">
    <citation type="submission" date="2020-11" db="EMBL/GenBank/DDBJ databases">
        <authorList>
            <consortium name="DOE Joint Genome Institute"/>
            <person name="Kuo A."/>
            <person name="Miyauchi S."/>
            <person name="Kiss E."/>
            <person name="Drula E."/>
            <person name="Kohler A."/>
            <person name="Sanchez-Garcia M."/>
            <person name="Andreopoulos B."/>
            <person name="Barry K.W."/>
            <person name="Bonito G."/>
            <person name="Buee M."/>
            <person name="Carver A."/>
            <person name="Chen C."/>
            <person name="Cichocki N."/>
            <person name="Clum A."/>
            <person name="Culley D."/>
            <person name="Crous P.W."/>
            <person name="Fauchery L."/>
            <person name="Girlanda M."/>
            <person name="Hayes R."/>
            <person name="Keri Z."/>
            <person name="Labutti K."/>
            <person name="Lipzen A."/>
            <person name="Lombard V."/>
            <person name="Magnuson J."/>
            <person name="Maillard F."/>
            <person name="Morin E."/>
            <person name="Murat C."/>
            <person name="Nolan M."/>
            <person name="Ohm R."/>
            <person name="Pangilinan J."/>
            <person name="Pereira M."/>
            <person name="Perotto S."/>
            <person name="Peter M."/>
            <person name="Riley R."/>
            <person name="Sitrit Y."/>
            <person name="Stielow B."/>
            <person name="Szollosi G."/>
            <person name="Zifcakova L."/>
            <person name="Stursova M."/>
            <person name="Spatafora J.W."/>
            <person name="Tedersoo L."/>
            <person name="Vaario L.-M."/>
            <person name="Yamada A."/>
            <person name="Yan M."/>
            <person name="Wang P."/>
            <person name="Xu J."/>
            <person name="Bruns T."/>
            <person name="Baldrian P."/>
            <person name="Vilgalys R."/>
            <person name="Henrissat B."/>
            <person name="Grigoriev I.V."/>
            <person name="Hibbett D."/>
            <person name="Nagy L.G."/>
            <person name="Martin F.M."/>
        </authorList>
    </citation>
    <scope>NUCLEOTIDE SEQUENCE</scope>
    <source>
        <strain evidence="3">UH-Tt-Lm1</strain>
    </source>
</reference>
<evidence type="ECO:0000313" key="3">
    <source>
        <dbReference type="EMBL" id="KAF9780632.1"/>
    </source>
</evidence>
<feature type="region of interest" description="Disordered" evidence="1">
    <location>
        <begin position="1"/>
        <end position="179"/>
    </location>
</feature>
<gene>
    <name evidence="3" type="ORF">BJ322DRAFT_1112629</name>
</gene>
<evidence type="ECO:0000259" key="2">
    <source>
        <dbReference type="Pfam" id="PF20149"/>
    </source>
</evidence>
<organism evidence="3 4">
    <name type="scientific">Thelephora terrestris</name>
    <dbReference type="NCBI Taxonomy" id="56493"/>
    <lineage>
        <taxon>Eukaryota</taxon>
        <taxon>Fungi</taxon>
        <taxon>Dikarya</taxon>
        <taxon>Basidiomycota</taxon>
        <taxon>Agaricomycotina</taxon>
        <taxon>Agaricomycetes</taxon>
        <taxon>Thelephorales</taxon>
        <taxon>Thelephoraceae</taxon>
        <taxon>Thelephora</taxon>
    </lineage>
</organism>
<comment type="caution">
    <text evidence="3">The sequence shown here is derived from an EMBL/GenBank/DDBJ whole genome shotgun (WGS) entry which is preliminary data.</text>
</comment>
<evidence type="ECO:0000313" key="4">
    <source>
        <dbReference type="Proteomes" id="UP000736335"/>
    </source>
</evidence>
<feature type="compositionally biased region" description="Low complexity" evidence="1">
    <location>
        <begin position="74"/>
        <end position="85"/>
    </location>
</feature>
<feature type="region of interest" description="Disordered" evidence="1">
    <location>
        <begin position="532"/>
        <end position="557"/>
    </location>
</feature>
<dbReference type="EMBL" id="WIUZ02000016">
    <property type="protein sequence ID" value="KAF9780632.1"/>
    <property type="molecule type" value="Genomic_DNA"/>
</dbReference>
<feature type="compositionally biased region" description="Polar residues" evidence="1">
    <location>
        <begin position="10"/>
        <end position="32"/>
    </location>
</feature>
<dbReference type="Pfam" id="PF20149">
    <property type="entry name" value="DUF6532"/>
    <property type="match status" value="1"/>
</dbReference>
<accession>A0A9P6H6Q8</accession>
<dbReference type="InterPro" id="IPR045341">
    <property type="entry name" value="DUF6532"/>
</dbReference>
<dbReference type="Proteomes" id="UP000736335">
    <property type="component" value="Unassembled WGS sequence"/>
</dbReference>
<feature type="compositionally biased region" description="Basic and acidic residues" evidence="1">
    <location>
        <begin position="168"/>
        <end position="179"/>
    </location>
</feature>
<name>A0A9P6H6Q8_9AGAM</name>
<keyword evidence="4" id="KW-1185">Reference proteome</keyword>
<reference evidence="3" key="1">
    <citation type="journal article" date="2020" name="Nat. Commun.">
        <title>Large-scale genome sequencing of mycorrhizal fungi provides insights into the early evolution of symbiotic traits.</title>
        <authorList>
            <person name="Miyauchi S."/>
            <person name="Kiss E."/>
            <person name="Kuo A."/>
            <person name="Drula E."/>
            <person name="Kohler A."/>
            <person name="Sanchez-Garcia M."/>
            <person name="Morin E."/>
            <person name="Andreopoulos B."/>
            <person name="Barry K.W."/>
            <person name="Bonito G."/>
            <person name="Buee M."/>
            <person name="Carver A."/>
            <person name="Chen C."/>
            <person name="Cichocki N."/>
            <person name="Clum A."/>
            <person name="Culley D."/>
            <person name="Crous P.W."/>
            <person name="Fauchery L."/>
            <person name="Girlanda M."/>
            <person name="Hayes R.D."/>
            <person name="Keri Z."/>
            <person name="LaButti K."/>
            <person name="Lipzen A."/>
            <person name="Lombard V."/>
            <person name="Magnuson J."/>
            <person name="Maillard F."/>
            <person name="Murat C."/>
            <person name="Nolan M."/>
            <person name="Ohm R.A."/>
            <person name="Pangilinan J."/>
            <person name="Pereira M.F."/>
            <person name="Perotto S."/>
            <person name="Peter M."/>
            <person name="Pfister S."/>
            <person name="Riley R."/>
            <person name="Sitrit Y."/>
            <person name="Stielow J.B."/>
            <person name="Szollosi G."/>
            <person name="Zifcakova L."/>
            <person name="Stursova M."/>
            <person name="Spatafora J.W."/>
            <person name="Tedersoo L."/>
            <person name="Vaario L.M."/>
            <person name="Yamada A."/>
            <person name="Yan M."/>
            <person name="Wang P."/>
            <person name="Xu J."/>
            <person name="Bruns T."/>
            <person name="Baldrian P."/>
            <person name="Vilgalys R."/>
            <person name="Dunand C."/>
            <person name="Henrissat B."/>
            <person name="Grigoriev I.V."/>
            <person name="Hibbett D."/>
            <person name="Nagy L.G."/>
            <person name="Martin F.M."/>
        </authorList>
    </citation>
    <scope>NUCLEOTIDE SEQUENCE</scope>
    <source>
        <strain evidence="3">UH-Tt-Lm1</strain>
    </source>
</reference>
<feature type="domain" description="DUF6532" evidence="2">
    <location>
        <begin position="285"/>
        <end position="505"/>
    </location>
</feature>
<proteinExistence type="predicted"/>
<sequence>MPPKERTSKQHPPSVTKSTASTRRMGTRSTNRGAAPVTAEAGTQKRKAEDLPCMDQPTKRSTKKALGVKNVHPAANATKEATETTLRVSARTAEQGIPSKSKTGVRKAPARPTPSSDSEDGEEDTANHTTDGGATSPLPSDDEADEYPTAIQLAEERPQTGAGVTTGRDVKYRGDDGIDNNLNDHETTLIKPTVHGERRAHRIIREVPAPGPSFQQPGGSPVDMTDPGAMTIIHPQISLFPNHGNMVLAPPVPAWPAFTELIQEDNGSYKQTSQTAEINNCLSAAVKRANSNLLLINSFPDVDQQEQWLVDGLKFELSARTCGHVIKAVGECARVDIDYFYCLLSMIRNRWSGYRQTVLNVARALVGSPHPGKKPSEKAQAKMKAKTSYKLLGSADAEKAEIATKLLHQEAFHFGTTKAGAPDGTAPYQRQEMLFILAYFFRCDNSLEGQVPTGECGQEIPKPMVALAATLIEVALTEIAEGTRVKFSEDKQKDRYTGHLNSFERVRVSKNGGRKLARLLSDIYNGTMNELLSKGSPDDASGPSTGPTLMDTDNMRV</sequence>
<evidence type="ECO:0000256" key="1">
    <source>
        <dbReference type="SAM" id="MobiDB-lite"/>
    </source>
</evidence>
<protein>
    <recommendedName>
        <fullName evidence="2">DUF6532 domain-containing protein</fullName>
    </recommendedName>
</protein>